<dbReference type="Pfam" id="PF07651">
    <property type="entry name" value="ANTH"/>
    <property type="match status" value="1"/>
</dbReference>
<feature type="compositionally biased region" description="Low complexity" evidence="3">
    <location>
        <begin position="545"/>
        <end position="564"/>
    </location>
</feature>
<feature type="region of interest" description="Disordered" evidence="3">
    <location>
        <begin position="540"/>
        <end position="600"/>
    </location>
</feature>
<dbReference type="PANTHER" id="PTHR22951">
    <property type="entry name" value="CLATHRIN ASSEMBLY PROTEIN"/>
    <property type="match status" value="1"/>
</dbReference>
<dbReference type="PANTHER" id="PTHR22951:SF5">
    <property type="entry name" value="PHOSPHATIDYLINOSITOL-BINDING CLATHRIN ASSEMBLY PROTEIN LAP"/>
    <property type="match status" value="1"/>
</dbReference>
<dbReference type="GO" id="GO:0005546">
    <property type="term" value="F:phosphatidylinositol-4,5-bisphosphate binding"/>
    <property type="evidence" value="ECO:0007669"/>
    <property type="project" value="TreeGrafter"/>
</dbReference>
<protein>
    <recommendedName>
        <fullName evidence="4">ENTH domain-containing protein</fullName>
    </recommendedName>
</protein>
<evidence type="ECO:0000313" key="5">
    <source>
        <dbReference type="EMBL" id="KAJ5524326.1"/>
    </source>
</evidence>
<feature type="region of interest" description="Disordered" evidence="3">
    <location>
        <begin position="275"/>
        <end position="323"/>
    </location>
</feature>
<dbReference type="CDD" id="cd16988">
    <property type="entry name" value="ANTH_N_YAP180"/>
    <property type="match status" value="1"/>
</dbReference>
<dbReference type="InterPro" id="IPR013809">
    <property type="entry name" value="ENTH"/>
</dbReference>
<dbReference type="Gene3D" id="1.25.40.90">
    <property type="match status" value="1"/>
</dbReference>
<reference evidence="5 6" key="1">
    <citation type="journal article" date="2023" name="IMA Fungus">
        <title>Comparative genomic study of the Penicillium genus elucidates a diverse pangenome and 15 lateral gene transfer events.</title>
        <authorList>
            <person name="Petersen C."/>
            <person name="Sorensen T."/>
            <person name="Nielsen M.R."/>
            <person name="Sondergaard T.E."/>
            <person name="Sorensen J.L."/>
            <person name="Fitzpatrick D.A."/>
            <person name="Frisvad J.C."/>
            <person name="Nielsen K.L."/>
        </authorList>
    </citation>
    <scope>NUCLEOTIDE SEQUENCE [LARGE SCALE GENOMIC DNA]</scope>
    <source>
        <strain evidence="5 6">IBT 35679</strain>
    </source>
</reference>
<organism evidence="5 6">
    <name type="scientific">Penicillium frequentans</name>
    <dbReference type="NCBI Taxonomy" id="3151616"/>
    <lineage>
        <taxon>Eukaryota</taxon>
        <taxon>Fungi</taxon>
        <taxon>Dikarya</taxon>
        <taxon>Ascomycota</taxon>
        <taxon>Pezizomycotina</taxon>
        <taxon>Eurotiomycetes</taxon>
        <taxon>Eurotiomycetidae</taxon>
        <taxon>Eurotiales</taxon>
        <taxon>Aspergillaceae</taxon>
        <taxon>Penicillium</taxon>
    </lineage>
</organism>
<feature type="compositionally biased region" description="Polar residues" evidence="3">
    <location>
        <begin position="335"/>
        <end position="344"/>
    </location>
</feature>
<dbReference type="GO" id="GO:0030136">
    <property type="term" value="C:clathrin-coated vesicle"/>
    <property type="evidence" value="ECO:0007669"/>
    <property type="project" value="InterPro"/>
</dbReference>
<dbReference type="InterPro" id="IPR008942">
    <property type="entry name" value="ENTH_VHS"/>
</dbReference>
<dbReference type="Proteomes" id="UP001220324">
    <property type="component" value="Unassembled WGS sequence"/>
</dbReference>
<feature type="region of interest" description="Disordered" evidence="3">
    <location>
        <begin position="399"/>
        <end position="465"/>
    </location>
</feature>
<dbReference type="FunFam" id="1.20.58.150:FF:000004">
    <property type="entry name" value="ENTH domain protein"/>
    <property type="match status" value="1"/>
</dbReference>
<dbReference type="InterPro" id="IPR011417">
    <property type="entry name" value="ANTH_dom"/>
</dbReference>
<comment type="caution">
    <text evidence="5">The sequence shown here is derived from an EMBL/GenBank/DDBJ whole genome shotgun (WGS) entry which is preliminary data.</text>
</comment>
<dbReference type="SUPFAM" id="SSF48464">
    <property type="entry name" value="ENTH/VHS domain"/>
    <property type="match status" value="1"/>
</dbReference>
<name>A0AAD6CJD9_9EURO</name>
<dbReference type="EMBL" id="JAQIZZ010000008">
    <property type="protein sequence ID" value="KAJ5524326.1"/>
    <property type="molecule type" value="Genomic_DNA"/>
</dbReference>
<feature type="compositionally biased region" description="Polar residues" evidence="3">
    <location>
        <begin position="497"/>
        <end position="511"/>
    </location>
</feature>
<proteinExistence type="predicted"/>
<dbReference type="GO" id="GO:0005905">
    <property type="term" value="C:clathrin-coated pit"/>
    <property type="evidence" value="ECO:0007669"/>
    <property type="project" value="TreeGrafter"/>
</dbReference>
<evidence type="ECO:0000256" key="3">
    <source>
        <dbReference type="SAM" id="MobiDB-lite"/>
    </source>
</evidence>
<evidence type="ECO:0000256" key="1">
    <source>
        <dbReference type="ARBA" id="ARBA00004496"/>
    </source>
</evidence>
<keyword evidence="2" id="KW-0963">Cytoplasm</keyword>
<feature type="compositionally biased region" description="Low complexity" evidence="3">
    <location>
        <begin position="399"/>
        <end position="420"/>
    </location>
</feature>
<dbReference type="GO" id="GO:0000149">
    <property type="term" value="F:SNARE binding"/>
    <property type="evidence" value="ECO:0007669"/>
    <property type="project" value="TreeGrafter"/>
</dbReference>
<dbReference type="SUPFAM" id="SSF89009">
    <property type="entry name" value="GAT-like domain"/>
    <property type="match status" value="1"/>
</dbReference>
<feature type="compositionally biased region" description="Low complexity" evidence="3">
    <location>
        <begin position="345"/>
        <end position="387"/>
    </location>
</feature>
<dbReference type="GO" id="GO:0032050">
    <property type="term" value="F:clathrin heavy chain binding"/>
    <property type="evidence" value="ECO:0007669"/>
    <property type="project" value="TreeGrafter"/>
</dbReference>
<evidence type="ECO:0000313" key="6">
    <source>
        <dbReference type="Proteomes" id="UP001220324"/>
    </source>
</evidence>
<dbReference type="GO" id="GO:0072583">
    <property type="term" value="P:clathrin-dependent endocytosis"/>
    <property type="evidence" value="ECO:0007669"/>
    <property type="project" value="InterPro"/>
</dbReference>
<dbReference type="Gene3D" id="1.20.58.150">
    <property type="entry name" value="ANTH domain"/>
    <property type="match status" value="1"/>
</dbReference>
<gene>
    <name evidence="5" type="ORF">N7494_010976</name>
</gene>
<feature type="compositionally biased region" description="Low complexity" evidence="3">
    <location>
        <begin position="283"/>
        <end position="314"/>
    </location>
</feature>
<dbReference type="GO" id="GO:0048268">
    <property type="term" value="P:clathrin coat assembly"/>
    <property type="evidence" value="ECO:0007669"/>
    <property type="project" value="InterPro"/>
</dbReference>
<dbReference type="SMART" id="SM00273">
    <property type="entry name" value="ENTH"/>
    <property type="match status" value="1"/>
</dbReference>
<accession>A0AAD6CJD9</accession>
<feature type="compositionally biased region" description="Low complexity" evidence="3">
    <location>
        <begin position="480"/>
        <end position="489"/>
    </location>
</feature>
<feature type="region of interest" description="Disordered" evidence="3">
    <location>
        <begin position="335"/>
        <end position="387"/>
    </location>
</feature>
<dbReference type="GO" id="GO:0005545">
    <property type="term" value="F:1-phosphatidylinositol binding"/>
    <property type="evidence" value="ECO:0007669"/>
    <property type="project" value="InterPro"/>
</dbReference>
<feature type="region of interest" description="Disordered" evidence="3">
    <location>
        <begin position="478"/>
        <end position="523"/>
    </location>
</feature>
<keyword evidence="6" id="KW-1185">Reference proteome</keyword>
<dbReference type="AlphaFoldDB" id="A0AAD6CJD9"/>
<dbReference type="InterPro" id="IPR014712">
    <property type="entry name" value="ANTH_dom_sf"/>
</dbReference>
<feature type="compositionally biased region" description="Polar residues" evidence="3">
    <location>
        <begin position="578"/>
        <end position="600"/>
    </location>
</feature>
<sequence>MTGFEKSVKGATKLKLAAPKSKYVETILVATHTGEAGVAEVFRTLQHRLRDSAWTIVFKALIIVHLLIREGQQDVALAFLADNPKKIAPSNFSEAQSQGRNIRRYSEYLITRAKAFDATKTDYVRSGPGRLKRLSVDKGLLRETEFVQKQIRALLRCDLLTDEPENEISLTAFRLLTLDLLVLYSVMNEGTINVLEHYFEMSRPDSERALSIYKTFTKQTEEVVSFLGVARHFQSATRLEIPKLKHASTDLARLLEDDLNDPDFDLRRREYLSGKGIKQEGRAPPAASALSASSQSNTVSNPPQQQQFAQQPVQQKPPPTDLIDFFDSIEQNQQPMAQQVPAQYQQTGFQQPQQTGFQQPQQTGFQQPQQTGFQQPQQPGFQQPQQLGFQQTQQAFFPQQTGFPQQQQPQQPQMTGYGQQNPYGGVQQQTTGNPFGQPAAQPLQSTPTGAGFGGYTPQPQSYGYQSQLAPIPQNEIPSYQQQPMQNQPQLQPPSTPTNPFRQSMLMSQNTGGAPPSATPLQRQNTNPFAKRLSMAAPQSNFGAEQVPQVPAIPQSQSPQPLQPQRTGTNPFARASSVPPAQNTGLQPLQPNPTGSTNPFRQSQFINEQTGQGWHTSGQNGTMGGLEQLETVPIFPRPGMT</sequence>
<feature type="domain" description="ENTH" evidence="4">
    <location>
        <begin position="1"/>
        <end position="123"/>
    </location>
</feature>
<evidence type="ECO:0000256" key="2">
    <source>
        <dbReference type="ARBA" id="ARBA00022490"/>
    </source>
</evidence>
<dbReference type="FunFam" id="1.25.40.90:FF:000025">
    <property type="entry name" value="ENTH domain protein"/>
    <property type="match status" value="1"/>
</dbReference>
<dbReference type="PROSITE" id="PS50942">
    <property type="entry name" value="ENTH"/>
    <property type="match status" value="1"/>
</dbReference>
<dbReference type="GO" id="GO:0006900">
    <property type="term" value="P:vesicle budding from membrane"/>
    <property type="evidence" value="ECO:0007669"/>
    <property type="project" value="TreeGrafter"/>
</dbReference>
<evidence type="ECO:0000259" key="4">
    <source>
        <dbReference type="PROSITE" id="PS50942"/>
    </source>
</evidence>
<dbReference type="InterPro" id="IPR045192">
    <property type="entry name" value="AP180-like"/>
</dbReference>
<comment type="subcellular location">
    <subcellularLocation>
        <location evidence="1">Cytoplasm</location>
    </subcellularLocation>
</comment>